<sequence>MEGIVEGDGSGAGRYTLRPTRLSNEDILFCIDVGPESMVELKVAMSPNGRPSTRLDSIKQAILVFINAKLTINPENRFAFASLGKSASWLRKEFSSEVESAFAAFRVLSANSSSSNVDLTSLFRVAAHEAKKSRAQNRLLRVILIYCRSSIRPHHQWPVIQKLFTLDVIYLHEKPGPDNCPQEIYDSLVDAVEHVSEYEGYTLETGQLLARILFRYMCMLLSHPQQRCPQDQLDIPKPLGKKLPAADSMTTDDSITVSGKSEVQNIRN</sequence>
<name>A0A6P5TDI8_PRUAV</name>
<evidence type="ECO:0000256" key="5">
    <source>
        <dbReference type="ARBA" id="ARBA00022490"/>
    </source>
</evidence>
<dbReference type="Gramene" id="Pav_sc0001251.1_g490.1.mk:mrna">
    <property type="protein sequence ID" value="Pav_sc0001251.1_g490.1.mk:mrna"/>
    <property type="gene ID" value="Pav_sc0001251.1_g490.1.mk"/>
</dbReference>
<evidence type="ECO:0000256" key="16">
    <source>
        <dbReference type="SAM" id="MobiDB-lite"/>
    </source>
</evidence>
<dbReference type="InterPro" id="IPR036465">
    <property type="entry name" value="vWFA_dom_sf"/>
</dbReference>
<feature type="region of interest" description="Disordered" evidence="16">
    <location>
        <begin position="239"/>
        <end position="268"/>
    </location>
</feature>
<dbReference type="GO" id="GO:0006281">
    <property type="term" value="P:DNA repair"/>
    <property type="evidence" value="ECO:0007669"/>
    <property type="project" value="UniProtKB-KW"/>
</dbReference>
<reference evidence="18" key="1">
    <citation type="submission" date="2025-08" db="UniProtKB">
        <authorList>
            <consortium name="RefSeq"/>
        </authorList>
    </citation>
    <scope>IDENTIFICATION</scope>
</reference>
<keyword evidence="7" id="KW-0227">DNA damage</keyword>
<evidence type="ECO:0000256" key="13">
    <source>
        <dbReference type="ARBA" id="ARBA00023306"/>
    </source>
</evidence>
<feature type="compositionally biased region" description="Polar residues" evidence="16">
    <location>
        <begin position="248"/>
        <end position="268"/>
    </location>
</feature>
<evidence type="ECO:0000256" key="11">
    <source>
        <dbReference type="ARBA" id="ARBA00023204"/>
    </source>
</evidence>
<comment type="subcellular location">
    <subcellularLocation>
        <location evidence="2">Cytoplasm</location>
    </subcellularLocation>
    <subcellularLocation>
        <location evidence="1">Nucleus</location>
    </subcellularLocation>
</comment>
<dbReference type="Proteomes" id="UP000515124">
    <property type="component" value="Unplaced"/>
</dbReference>
<evidence type="ECO:0000256" key="10">
    <source>
        <dbReference type="ARBA" id="ARBA00022853"/>
    </source>
</evidence>
<keyword evidence="12" id="KW-0539">Nucleus</keyword>
<dbReference type="GO" id="GO:0051301">
    <property type="term" value="P:cell division"/>
    <property type="evidence" value="ECO:0007669"/>
    <property type="project" value="UniProtKB-KW"/>
</dbReference>
<dbReference type="PANTHER" id="PTHR15660">
    <property type="entry name" value="BRISC AND BRCA1-A COMPLEX MEMBER 1"/>
    <property type="match status" value="1"/>
</dbReference>
<dbReference type="PANTHER" id="PTHR15660:SF1">
    <property type="entry name" value="BRISC AND BRCA1-A COMPLEX MEMBER 1"/>
    <property type="match status" value="1"/>
</dbReference>
<evidence type="ECO:0000256" key="14">
    <source>
        <dbReference type="ARBA" id="ARBA00030984"/>
    </source>
</evidence>
<evidence type="ECO:0000256" key="6">
    <source>
        <dbReference type="ARBA" id="ARBA00022618"/>
    </source>
</evidence>
<evidence type="ECO:0000313" key="18">
    <source>
        <dbReference type="RefSeq" id="XP_021825204.1"/>
    </source>
</evidence>
<keyword evidence="11" id="KW-0234">DNA repair</keyword>
<dbReference type="GO" id="GO:0005737">
    <property type="term" value="C:cytoplasm"/>
    <property type="evidence" value="ECO:0007669"/>
    <property type="project" value="UniProtKB-SubCell"/>
</dbReference>
<dbReference type="Gene3D" id="3.40.50.410">
    <property type="entry name" value="von Willebrand factor, type A domain"/>
    <property type="match status" value="1"/>
</dbReference>
<proteinExistence type="inferred from homology"/>
<keyword evidence="6" id="KW-0132">Cell division</keyword>
<keyword evidence="10" id="KW-0156">Chromatin regulator</keyword>
<evidence type="ECO:0000256" key="12">
    <source>
        <dbReference type="ARBA" id="ARBA00023242"/>
    </source>
</evidence>
<evidence type="ECO:0000256" key="3">
    <source>
        <dbReference type="ARBA" id="ARBA00010809"/>
    </source>
</evidence>
<evidence type="ECO:0000256" key="9">
    <source>
        <dbReference type="ARBA" id="ARBA00022786"/>
    </source>
</evidence>
<organism evidence="17 18">
    <name type="scientific">Prunus avium</name>
    <name type="common">Cherry</name>
    <name type="synonym">Cerasus avium</name>
    <dbReference type="NCBI Taxonomy" id="42229"/>
    <lineage>
        <taxon>Eukaryota</taxon>
        <taxon>Viridiplantae</taxon>
        <taxon>Streptophyta</taxon>
        <taxon>Embryophyta</taxon>
        <taxon>Tracheophyta</taxon>
        <taxon>Spermatophyta</taxon>
        <taxon>Magnoliopsida</taxon>
        <taxon>eudicotyledons</taxon>
        <taxon>Gunneridae</taxon>
        <taxon>Pentapetalae</taxon>
        <taxon>rosids</taxon>
        <taxon>fabids</taxon>
        <taxon>Rosales</taxon>
        <taxon>Rosaceae</taxon>
        <taxon>Amygdaloideae</taxon>
        <taxon>Amygdaleae</taxon>
        <taxon>Prunus</taxon>
    </lineage>
</organism>
<evidence type="ECO:0000256" key="8">
    <source>
        <dbReference type="ARBA" id="ARBA00022776"/>
    </source>
</evidence>
<comment type="similarity">
    <text evidence="3">Belongs to the BABAM1 family.</text>
</comment>
<evidence type="ECO:0000256" key="1">
    <source>
        <dbReference type="ARBA" id="ARBA00004123"/>
    </source>
</evidence>
<accession>A0A6P5TDI8</accession>
<keyword evidence="5" id="KW-0963">Cytoplasm</keyword>
<gene>
    <name evidence="18" type="primary">LOC110766225</name>
</gene>
<evidence type="ECO:0000256" key="4">
    <source>
        <dbReference type="ARBA" id="ARBA00019437"/>
    </source>
</evidence>
<keyword evidence="9" id="KW-0833">Ubl conjugation pathway</keyword>
<dbReference type="SUPFAM" id="SSF53300">
    <property type="entry name" value="vWA-like"/>
    <property type="match status" value="1"/>
</dbReference>
<dbReference type="GO" id="GO:0006325">
    <property type="term" value="P:chromatin organization"/>
    <property type="evidence" value="ECO:0007669"/>
    <property type="project" value="UniProtKB-KW"/>
</dbReference>
<keyword evidence="8" id="KW-0498">Mitosis</keyword>
<dbReference type="KEGG" id="pavi:110766225"/>
<dbReference type="RefSeq" id="XP_021825204.1">
    <property type="nucleotide sequence ID" value="XM_021969512.1"/>
</dbReference>
<dbReference type="GO" id="GO:0045739">
    <property type="term" value="P:positive regulation of DNA repair"/>
    <property type="evidence" value="ECO:0007669"/>
    <property type="project" value="InterPro"/>
</dbReference>
<dbReference type="GO" id="GO:0070552">
    <property type="term" value="C:BRISC complex"/>
    <property type="evidence" value="ECO:0007669"/>
    <property type="project" value="InterPro"/>
</dbReference>
<protein>
    <recommendedName>
        <fullName evidence="4">BRISC and BRCA1-A complex member 1</fullName>
    </recommendedName>
    <alternativeName>
        <fullName evidence="14">Mediator of RAP80 interactions and targeting subunit of 40 kDa</fullName>
    </alternativeName>
    <alternativeName>
        <fullName evidence="15">New component of the BRCA1-A complex</fullName>
    </alternativeName>
</protein>
<keyword evidence="17" id="KW-1185">Reference proteome</keyword>
<dbReference type="GeneID" id="110766225"/>
<keyword evidence="13" id="KW-0131">Cell cycle</keyword>
<evidence type="ECO:0000256" key="7">
    <source>
        <dbReference type="ARBA" id="ARBA00022763"/>
    </source>
</evidence>
<evidence type="ECO:0000256" key="2">
    <source>
        <dbReference type="ARBA" id="ARBA00004496"/>
    </source>
</evidence>
<evidence type="ECO:0000256" key="15">
    <source>
        <dbReference type="ARBA" id="ARBA00031038"/>
    </source>
</evidence>
<dbReference type="InterPro" id="IPR026126">
    <property type="entry name" value="BABAM1"/>
</dbReference>
<dbReference type="CDD" id="cd21502">
    <property type="entry name" value="vWA_BABAM1"/>
    <property type="match status" value="1"/>
</dbReference>
<evidence type="ECO:0000313" key="17">
    <source>
        <dbReference type="Proteomes" id="UP000515124"/>
    </source>
</evidence>
<dbReference type="AlphaFoldDB" id="A0A6P5TDI8"/>